<sequence>MSLKKNAKVTRFVTFYQEKYIRIYSDLTSFVAVKPSQILIENENINSHLVVYLSEPTSKKGIENLDKAYNHLVRCTIDASKMLWIEMKKHLEQEFKRFNISKYSYNLSESELLDNYSKFLSKGQEARKNELNGVGKTPEMCIDDYYQAIEYAWAIIKNHDRNKAKSFGVFRIYQWIKGNIIQIIASFLIGIFASCASINLDLIYSLFTSKEKSQTDQPNLNSKK</sequence>
<dbReference type="RefSeq" id="WP_015675676.1">
    <property type="nucleotide sequence ID" value="NZ_AOGX02000005.1"/>
</dbReference>
<evidence type="ECO:0000313" key="3">
    <source>
        <dbReference type="Proteomes" id="UP000013996"/>
    </source>
</evidence>
<organism evidence="2 3">
    <name type="scientific">Leptospira yanagawae serovar Saopaulo str. Sao Paulo = ATCC 700523</name>
    <dbReference type="NCBI Taxonomy" id="1249483"/>
    <lineage>
        <taxon>Bacteria</taxon>
        <taxon>Pseudomonadati</taxon>
        <taxon>Spirochaetota</taxon>
        <taxon>Spirochaetia</taxon>
        <taxon>Leptospirales</taxon>
        <taxon>Leptospiraceae</taxon>
        <taxon>Leptospira</taxon>
    </lineage>
</organism>
<comment type="caution">
    <text evidence="2">The sequence shown here is derived from an EMBL/GenBank/DDBJ whole genome shotgun (WGS) entry which is preliminary data.</text>
</comment>
<feature type="transmembrane region" description="Helical" evidence="1">
    <location>
        <begin position="180"/>
        <end position="200"/>
    </location>
</feature>
<gene>
    <name evidence="2" type="ORF">LEP1GSC202_0436</name>
</gene>
<name>A0A5E8HIE4_9LEPT</name>
<keyword evidence="1" id="KW-1133">Transmembrane helix</keyword>
<evidence type="ECO:0000256" key="1">
    <source>
        <dbReference type="SAM" id="Phobius"/>
    </source>
</evidence>
<keyword evidence="1" id="KW-0472">Membrane</keyword>
<accession>A0A5E8HIE4</accession>
<protein>
    <submittedName>
        <fullName evidence="2">Uncharacterized protein</fullName>
    </submittedName>
</protein>
<proteinExistence type="predicted"/>
<dbReference type="AlphaFoldDB" id="A0A5E8HIE4"/>
<keyword evidence="1" id="KW-0812">Transmembrane</keyword>
<dbReference type="Proteomes" id="UP000013996">
    <property type="component" value="Unassembled WGS sequence"/>
</dbReference>
<dbReference type="EMBL" id="AOGX02000005">
    <property type="protein sequence ID" value="EOQ90742.1"/>
    <property type="molecule type" value="Genomic_DNA"/>
</dbReference>
<reference evidence="2 3" key="1">
    <citation type="submission" date="2013-04" db="EMBL/GenBank/DDBJ databases">
        <authorList>
            <person name="Harkins D.M."/>
            <person name="Durkin A.S."/>
            <person name="Brinkac L.M."/>
            <person name="Haft D.H."/>
            <person name="Selengut J.D."/>
            <person name="Sanka R."/>
            <person name="DePew J."/>
            <person name="Purushe J."/>
            <person name="Hartskeerl R.A."/>
            <person name="Ahmed A."/>
            <person name="van der Linden H."/>
            <person name="Goris M.G.A."/>
            <person name="Vinetz J.M."/>
            <person name="Sutton G.G."/>
            <person name="Nierman W.C."/>
            <person name="Fouts D.E."/>
        </authorList>
    </citation>
    <scope>NUCLEOTIDE SEQUENCE [LARGE SCALE GENOMIC DNA]</scope>
    <source>
        <strain evidence="2 3">Sao Paulo</strain>
    </source>
</reference>
<evidence type="ECO:0000313" key="2">
    <source>
        <dbReference type="EMBL" id="EOQ90742.1"/>
    </source>
</evidence>